<feature type="domain" description="Cupin type-2" evidence="1">
    <location>
        <begin position="44"/>
        <end position="108"/>
    </location>
</feature>
<dbReference type="SUPFAM" id="SSF51182">
    <property type="entry name" value="RmlC-like cupins"/>
    <property type="match status" value="1"/>
</dbReference>
<comment type="caution">
    <text evidence="2">The sequence shown here is derived from an EMBL/GenBank/DDBJ whole genome shotgun (WGS) entry which is preliminary data.</text>
</comment>
<name>A0ABQ3ZUJ7_9ACTN</name>
<reference evidence="2 3" key="1">
    <citation type="submission" date="2021-01" db="EMBL/GenBank/DDBJ databases">
        <title>Whole genome shotgun sequence of Actinoplanes humidus NBRC 14915.</title>
        <authorList>
            <person name="Komaki H."/>
            <person name="Tamura T."/>
        </authorList>
    </citation>
    <scope>NUCLEOTIDE SEQUENCE [LARGE SCALE GENOMIC DNA]</scope>
    <source>
        <strain evidence="2 3">NBRC 14915</strain>
    </source>
</reference>
<dbReference type="InterPro" id="IPR013096">
    <property type="entry name" value="Cupin_2"/>
</dbReference>
<dbReference type="Proteomes" id="UP000603200">
    <property type="component" value="Unassembled WGS sequence"/>
</dbReference>
<dbReference type="Pfam" id="PF07883">
    <property type="entry name" value="Cupin_2"/>
    <property type="match status" value="1"/>
</dbReference>
<evidence type="ECO:0000313" key="2">
    <source>
        <dbReference type="EMBL" id="GIE22276.1"/>
    </source>
</evidence>
<dbReference type="EMBL" id="BOMN01000070">
    <property type="protein sequence ID" value="GIE22276.1"/>
    <property type="molecule type" value="Genomic_DNA"/>
</dbReference>
<organism evidence="2 3">
    <name type="scientific">Winogradskya humida</name>
    <dbReference type="NCBI Taxonomy" id="113566"/>
    <lineage>
        <taxon>Bacteria</taxon>
        <taxon>Bacillati</taxon>
        <taxon>Actinomycetota</taxon>
        <taxon>Actinomycetes</taxon>
        <taxon>Micromonosporales</taxon>
        <taxon>Micromonosporaceae</taxon>
        <taxon>Winogradskya</taxon>
    </lineage>
</organism>
<sequence>MEILSGVEIVSFDAGAGRAVEAFGSAGVSAQALFRGETVAVTVLRVAAGGEIGRHPAPVDQLLVVVEGHGFVRGGDGEAEAVRAGQAVVWRAGEEHVTRAVEDITAVAIEMA</sequence>
<keyword evidence="3" id="KW-1185">Reference proteome</keyword>
<dbReference type="InterPro" id="IPR011051">
    <property type="entry name" value="RmlC_Cupin_sf"/>
</dbReference>
<evidence type="ECO:0000313" key="3">
    <source>
        <dbReference type="Proteomes" id="UP000603200"/>
    </source>
</evidence>
<dbReference type="Gene3D" id="2.60.120.10">
    <property type="entry name" value="Jelly Rolls"/>
    <property type="match status" value="1"/>
</dbReference>
<evidence type="ECO:0000259" key="1">
    <source>
        <dbReference type="Pfam" id="PF07883"/>
    </source>
</evidence>
<proteinExistence type="predicted"/>
<dbReference type="InterPro" id="IPR014710">
    <property type="entry name" value="RmlC-like_jellyroll"/>
</dbReference>
<gene>
    <name evidence="2" type="ORF">Ahu01nite_053780</name>
</gene>
<protein>
    <recommendedName>
        <fullName evidence="1">Cupin type-2 domain-containing protein</fullName>
    </recommendedName>
</protein>
<accession>A0ABQ3ZUJ7</accession>